<dbReference type="STRING" id="870908.SAMN04488044_2667"/>
<gene>
    <name evidence="2" type="ORF">SAMN04488044_2667</name>
</gene>
<evidence type="ECO:0000256" key="1">
    <source>
        <dbReference type="SAM" id="MobiDB-lite"/>
    </source>
</evidence>
<sequence>VGVSGQDANGTQGVAEALNFGNFDNIDITGYKWADINGNGVWDEGEKGLNDFVIYLDTDEDPTNGFIRMMTTENDGTYDGFYSFQDVTPAEINGATTLYVYEGVEPGYTQTYGGYSIDVASGAVVEGTYRETEDGNFGNHMMEGANRTPGFWQSTLGKSLYDGDPDNQGDANGDGIPDGNKDFEEEGWSEEDLLIKYGIDLEGGDGINDHFLVWDENGNGVLDGDDIALTFEELCGWVEGGGTGKRDYVEVLQRDVGATFLNLLNNSSLAGSDDVIMDGDIEDSYEAAIMFIMDNEMKGSKKAMQKDWKDYGSAAHNELDAYNNNGQVFDAESGTFVQTVMDGDDLSKQTAQNYFDAEDAYELFVA</sequence>
<dbReference type="InterPro" id="IPR013783">
    <property type="entry name" value="Ig-like_fold"/>
</dbReference>
<proteinExistence type="predicted"/>
<reference evidence="3" key="1">
    <citation type="submission" date="2016-11" db="EMBL/GenBank/DDBJ databases">
        <authorList>
            <person name="Varghese N."/>
            <person name="Submissions S."/>
        </authorList>
    </citation>
    <scope>NUCLEOTIDE SEQUENCE [LARGE SCALE GENOMIC DNA]</scope>
    <source>
        <strain evidence="3">DSM 28223</strain>
    </source>
</reference>
<dbReference type="SUPFAM" id="SSF117074">
    <property type="entry name" value="Hypothetical protein PA1324"/>
    <property type="match status" value="1"/>
</dbReference>
<evidence type="ECO:0008006" key="4">
    <source>
        <dbReference type="Google" id="ProtNLM"/>
    </source>
</evidence>
<evidence type="ECO:0000313" key="2">
    <source>
        <dbReference type="EMBL" id="SHH49159.1"/>
    </source>
</evidence>
<accession>A0A1M5TEL9</accession>
<dbReference type="Gene3D" id="2.60.40.10">
    <property type="entry name" value="Immunoglobulins"/>
    <property type="match status" value="1"/>
</dbReference>
<keyword evidence="3" id="KW-1185">Reference proteome</keyword>
<evidence type="ECO:0000313" key="3">
    <source>
        <dbReference type="Proteomes" id="UP000184211"/>
    </source>
</evidence>
<organism evidence="2 3">
    <name type="scientific">Cognatishimia maritima</name>
    <dbReference type="NCBI Taxonomy" id="870908"/>
    <lineage>
        <taxon>Bacteria</taxon>
        <taxon>Pseudomonadati</taxon>
        <taxon>Pseudomonadota</taxon>
        <taxon>Alphaproteobacteria</taxon>
        <taxon>Rhodobacterales</taxon>
        <taxon>Paracoccaceae</taxon>
        <taxon>Cognatishimia</taxon>
    </lineage>
</organism>
<dbReference type="RefSeq" id="WP_207546228.1">
    <property type="nucleotide sequence ID" value="NZ_FQWM01000005.1"/>
</dbReference>
<feature type="non-terminal residue" evidence="2">
    <location>
        <position position="1"/>
    </location>
</feature>
<dbReference type="EMBL" id="FQWM01000005">
    <property type="protein sequence ID" value="SHH49159.1"/>
    <property type="molecule type" value="Genomic_DNA"/>
</dbReference>
<protein>
    <recommendedName>
        <fullName evidence="4">EF-hand domain-containing protein</fullName>
    </recommendedName>
</protein>
<name>A0A1M5TEL9_9RHOB</name>
<dbReference type="PROSITE" id="PS00018">
    <property type="entry name" value="EF_HAND_1"/>
    <property type="match status" value="1"/>
</dbReference>
<feature type="region of interest" description="Disordered" evidence="1">
    <location>
        <begin position="156"/>
        <end position="184"/>
    </location>
</feature>
<dbReference type="Proteomes" id="UP000184211">
    <property type="component" value="Unassembled WGS sequence"/>
</dbReference>
<dbReference type="InterPro" id="IPR018247">
    <property type="entry name" value="EF_Hand_1_Ca_BS"/>
</dbReference>
<dbReference type="AlphaFoldDB" id="A0A1M5TEL9"/>